<dbReference type="Proteomes" id="UP001175261">
    <property type="component" value="Unassembled WGS sequence"/>
</dbReference>
<proteinExistence type="predicted"/>
<accession>A0AA39LB10</accession>
<protein>
    <recommendedName>
        <fullName evidence="3">Amine oxidase domain-containing protein</fullName>
    </recommendedName>
</protein>
<evidence type="ECO:0000313" key="2">
    <source>
        <dbReference type="Proteomes" id="UP001175261"/>
    </source>
</evidence>
<keyword evidence="2" id="KW-1185">Reference proteome</keyword>
<dbReference type="SUPFAM" id="SSF51971">
    <property type="entry name" value="Nucleotide-binding domain"/>
    <property type="match status" value="1"/>
</dbReference>
<reference evidence="1" key="1">
    <citation type="submission" date="2022-10" db="EMBL/GenBank/DDBJ databases">
        <title>Determination and structural analysis of whole genome sequence of Sarocladium strictum F4-1.</title>
        <authorList>
            <person name="Hu L."/>
            <person name="Jiang Y."/>
        </authorList>
    </citation>
    <scope>NUCLEOTIDE SEQUENCE</scope>
    <source>
        <strain evidence="1">F4-1</strain>
    </source>
</reference>
<evidence type="ECO:0008006" key="3">
    <source>
        <dbReference type="Google" id="ProtNLM"/>
    </source>
</evidence>
<sequence>MPAVDLTAGAAGIAEVDVLVIGAGPTGLGAAKRLHELNSKSWLIVDSNPVPGGLASTDVTPEGFLFDVGGHVIFSHYRYFDDVLHEALPRTDDWFEHQRVSYIRFGDQWVPYPFQNNIAVLPAEEKARCIESLIDAALDARARSPADKPANFDEWNVRNVGERLTEIFMRPYNFKVWAVPTTKMNASWLGERVAAPDLRLLVKNVILNKVAGNWGPNATFRFPAHQGTGGIWKAVAKTLPSSKTRFGDSGAVVKVDAESKQVHLKDGTTIRYKSLITTMAIDSLAQVMNDTALQQICKPLYYSSTNVIGVGIRGDRPERIGDKCWLYFVDDNCPFYRATIFSNYSPYNQPSAEVKLATIQLANGQKVASTDPESGPYWSIMLEVSESSYKPVNHDTLLDECIAGLVATDLLEPDDQIVSTYVRRFDHGYPTPSLERDGALAEALPYLQQKDILSRGRFGAWKYEVGNQDHSFMQGVEAVDHIVSGAVELTLSYPDFVNRRNNNERRLRQK</sequence>
<dbReference type="Gene3D" id="3.50.50.60">
    <property type="entry name" value="FAD/NAD(P)-binding domain"/>
    <property type="match status" value="1"/>
</dbReference>
<gene>
    <name evidence="1" type="ORF">NLU13_0152</name>
</gene>
<dbReference type="FunFam" id="3.50.50.60:FF:000220">
    <property type="entry name" value="UDP-galactopyranose mutase"/>
    <property type="match status" value="1"/>
</dbReference>
<dbReference type="AlphaFoldDB" id="A0AA39LB10"/>
<name>A0AA39LB10_SARSR</name>
<dbReference type="PANTHER" id="PTHR43734:SF4">
    <property type="entry name" value="AMINE OXIDASE DOMAIN-CONTAINING PROTEIN"/>
    <property type="match status" value="1"/>
</dbReference>
<comment type="caution">
    <text evidence="1">The sequence shown here is derived from an EMBL/GenBank/DDBJ whole genome shotgun (WGS) entry which is preliminary data.</text>
</comment>
<dbReference type="PANTHER" id="PTHR43734">
    <property type="entry name" value="PHYTOENE DESATURASE"/>
    <property type="match status" value="1"/>
</dbReference>
<evidence type="ECO:0000313" key="1">
    <source>
        <dbReference type="EMBL" id="KAK0390648.1"/>
    </source>
</evidence>
<dbReference type="EMBL" id="JAPDFR010000001">
    <property type="protein sequence ID" value="KAK0390648.1"/>
    <property type="molecule type" value="Genomic_DNA"/>
</dbReference>
<organism evidence="1 2">
    <name type="scientific">Sarocladium strictum</name>
    <name type="common">Black bundle disease fungus</name>
    <name type="synonym">Acremonium strictum</name>
    <dbReference type="NCBI Taxonomy" id="5046"/>
    <lineage>
        <taxon>Eukaryota</taxon>
        <taxon>Fungi</taxon>
        <taxon>Dikarya</taxon>
        <taxon>Ascomycota</taxon>
        <taxon>Pezizomycotina</taxon>
        <taxon>Sordariomycetes</taxon>
        <taxon>Hypocreomycetidae</taxon>
        <taxon>Hypocreales</taxon>
        <taxon>Sarocladiaceae</taxon>
        <taxon>Sarocladium</taxon>
    </lineage>
</organism>
<dbReference type="InterPro" id="IPR036188">
    <property type="entry name" value="FAD/NAD-bd_sf"/>
</dbReference>
<dbReference type="Pfam" id="PF13450">
    <property type="entry name" value="NAD_binding_8"/>
    <property type="match status" value="1"/>
</dbReference>